<feature type="compositionally biased region" description="Low complexity" evidence="1">
    <location>
        <begin position="156"/>
        <end position="166"/>
    </location>
</feature>
<accession>A0AAW1GZE9</accession>
<evidence type="ECO:0000313" key="2">
    <source>
        <dbReference type="EMBL" id="KAK9668214.1"/>
    </source>
</evidence>
<gene>
    <name evidence="2" type="ORF">RND81_13G041800</name>
</gene>
<feature type="compositionally biased region" description="Acidic residues" evidence="1">
    <location>
        <begin position="132"/>
        <end position="145"/>
    </location>
</feature>
<evidence type="ECO:0000256" key="1">
    <source>
        <dbReference type="SAM" id="MobiDB-lite"/>
    </source>
</evidence>
<keyword evidence="3" id="KW-1185">Reference proteome</keyword>
<evidence type="ECO:0000313" key="3">
    <source>
        <dbReference type="Proteomes" id="UP001443914"/>
    </source>
</evidence>
<name>A0AAW1GZE9_SAPOF</name>
<dbReference type="EMBL" id="JBDFQZ010000013">
    <property type="protein sequence ID" value="KAK9668214.1"/>
    <property type="molecule type" value="Genomic_DNA"/>
</dbReference>
<reference evidence="2" key="1">
    <citation type="submission" date="2024-03" db="EMBL/GenBank/DDBJ databases">
        <title>WGS assembly of Saponaria officinalis var. Norfolk2.</title>
        <authorList>
            <person name="Jenkins J."/>
            <person name="Shu S."/>
            <person name="Grimwood J."/>
            <person name="Barry K."/>
            <person name="Goodstein D."/>
            <person name="Schmutz J."/>
            <person name="Leebens-Mack J."/>
            <person name="Osbourn A."/>
        </authorList>
    </citation>
    <scope>NUCLEOTIDE SEQUENCE [LARGE SCALE GENOMIC DNA]</scope>
    <source>
        <strain evidence="2">JIC</strain>
    </source>
</reference>
<protein>
    <submittedName>
        <fullName evidence="2">Uncharacterized protein</fullName>
    </submittedName>
</protein>
<proteinExistence type="predicted"/>
<feature type="region of interest" description="Disordered" evidence="1">
    <location>
        <begin position="127"/>
        <end position="176"/>
    </location>
</feature>
<dbReference type="AlphaFoldDB" id="A0AAW1GZE9"/>
<sequence length="239" mass="25799">MTPEGKGVPDWVDLFVSGCESQQKPGGGKIGGGGLVTLIMQHLKIEVLASDRPLKENFLMDIPCLMGVDLLRSRKEADIYDWCLGTDHVRYLCLPRPKVKALTYGKTAVDYFLPPDAGVANTIANEVSKEESEADGETNATEESDGDSKKGGGESGANAESASDNEVSGDVGEEKRARSRNPTFLLFQALSDRLHTWMEDADNWREKVDAKLEAITDVLLETRELVKSLSPAAGASSGP</sequence>
<organism evidence="2 3">
    <name type="scientific">Saponaria officinalis</name>
    <name type="common">Common soapwort</name>
    <name type="synonym">Lychnis saponaria</name>
    <dbReference type="NCBI Taxonomy" id="3572"/>
    <lineage>
        <taxon>Eukaryota</taxon>
        <taxon>Viridiplantae</taxon>
        <taxon>Streptophyta</taxon>
        <taxon>Embryophyta</taxon>
        <taxon>Tracheophyta</taxon>
        <taxon>Spermatophyta</taxon>
        <taxon>Magnoliopsida</taxon>
        <taxon>eudicotyledons</taxon>
        <taxon>Gunneridae</taxon>
        <taxon>Pentapetalae</taxon>
        <taxon>Caryophyllales</taxon>
        <taxon>Caryophyllaceae</taxon>
        <taxon>Caryophylleae</taxon>
        <taxon>Saponaria</taxon>
    </lineage>
</organism>
<comment type="caution">
    <text evidence="2">The sequence shown here is derived from an EMBL/GenBank/DDBJ whole genome shotgun (WGS) entry which is preliminary data.</text>
</comment>
<dbReference type="Proteomes" id="UP001443914">
    <property type="component" value="Unassembled WGS sequence"/>
</dbReference>